<feature type="transmembrane region" description="Helical" evidence="1">
    <location>
        <begin position="25"/>
        <end position="49"/>
    </location>
</feature>
<accession>A0A4Q1CH86</accession>
<keyword evidence="1" id="KW-0812">Transmembrane</keyword>
<keyword evidence="3" id="KW-1185">Reference proteome</keyword>
<keyword evidence="1" id="KW-0472">Membrane</keyword>
<keyword evidence="1" id="KW-1133">Transmembrane helix</keyword>
<dbReference type="Proteomes" id="UP000290204">
    <property type="component" value="Unassembled WGS sequence"/>
</dbReference>
<reference evidence="2 3" key="1">
    <citation type="submission" date="2019-01" db="EMBL/GenBank/DDBJ databases">
        <title>Lacibacter sp. strain TTM-7.</title>
        <authorList>
            <person name="Chen W.-M."/>
        </authorList>
    </citation>
    <scope>NUCLEOTIDE SEQUENCE [LARGE SCALE GENOMIC DNA]</scope>
    <source>
        <strain evidence="2 3">TTM-7</strain>
    </source>
</reference>
<proteinExistence type="predicted"/>
<protein>
    <recommendedName>
        <fullName evidence="4">Phosphatase PAP2 family protein</fullName>
    </recommendedName>
</protein>
<dbReference type="AlphaFoldDB" id="A0A4Q1CH86"/>
<dbReference type="EMBL" id="SDHW01000003">
    <property type="protein sequence ID" value="RXK59620.1"/>
    <property type="molecule type" value="Genomic_DNA"/>
</dbReference>
<evidence type="ECO:0000313" key="3">
    <source>
        <dbReference type="Proteomes" id="UP000290204"/>
    </source>
</evidence>
<organism evidence="2 3">
    <name type="scientific">Lacibacter luteus</name>
    <dbReference type="NCBI Taxonomy" id="2508719"/>
    <lineage>
        <taxon>Bacteria</taxon>
        <taxon>Pseudomonadati</taxon>
        <taxon>Bacteroidota</taxon>
        <taxon>Chitinophagia</taxon>
        <taxon>Chitinophagales</taxon>
        <taxon>Chitinophagaceae</taxon>
        <taxon>Lacibacter</taxon>
    </lineage>
</organism>
<dbReference type="OrthoDB" id="9786064at2"/>
<evidence type="ECO:0008006" key="4">
    <source>
        <dbReference type="Google" id="ProtNLM"/>
    </source>
</evidence>
<feature type="transmembrane region" description="Helical" evidence="1">
    <location>
        <begin position="205"/>
        <end position="224"/>
    </location>
</feature>
<evidence type="ECO:0000313" key="2">
    <source>
        <dbReference type="EMBL" id="RXK59620.1"/>
    </source>
</evidence>
<gene>
    <name evidence="2" type="ORF">ESA94_11150</name>
</gene>
<sequence length="225" mass="25328">MEQLVVTEEGNLDVKDGKINPVVKAFAVFFSYLFHPVFVIAWVVLFLLYRNNNVFVGMEQDMRITVFLRVFSTSIFLPLVTVLLLKGLGFIQSIQLRTQKDRIIPYVACITFFFWSYYVSKQLNDPLPLRAFLLSAFIAASASLLINNYIKVSMHATGVGGMFSFFLLLLFGNLLDDVLPLLLAILITGITCTSRLLVSDHKQAEITVGLIAGALIQFVAWMIVY</sequence>
<feature type="transmembrane region" description="Helical" evidence="1">
    <location>
        <begin position="103"/>
        <end position="119"/>
    </location>
</feature>
<evidence type="ECO:0000256" key="1">
    <source>
        <dbReference type="SAM" id="Phobius"/>
    </source>
</evidence>
<feature type="transmembrane region" description="Helical" evidence="1">
    <location>
        <begin position="69"/>
        <end position="91"/>
    </location>
</feature>
<dbReference type="RefSeq" id="WP_129130993.1">
    <property type="nucleotide sequence ID" value="NZ_SDHW01000003.1"/>
</dbReference>
<feature type="transmembrane region" description="Helical" evidence="1">
    <location>
        <begin position="131"/>
        <end position="150"/>
    </location>
</feature>
<name>A0A4Q1CH86_9BACT</name>
<comment type="caution">
    <text evidence="2">The sequence shown here is derived from an EMBL/GenBank/DDBJ whole genome shotgun (WGS) entry which is preliminary data.</text>
</comment>